<dbReference type="AlphaFoldDB" id="X1GFX1"/>
<name>X1GFX1_9ZZZZ</name>
<proteinExistence type="predicted"/>
<feature type="non-terminal residue" evidence="1">
    <location>
        <position position="1"/>
    </location>
</feature>
<sequence length="32" mass="3866">FRHLKQELEIDLNLLKQIFEGSKTTSFCYNYS</sequence>
<evidence type="ECO:0000313" key="1">
    <source>
        <dbReference type="EMBL" id="GAH43725.1"/>
    </source>
</evidence>
<accession>X1GFX1</accession>
<protein>
    <submittedName>
        <fullName evidence="1">Uncharacterized protein</fullName>
    </submittedName>
</protein>
<dbReference type="EMBL" id="BARU01005970">
    <property type="protein sequence ID" value="GAH43725.1"/>
    <property type="molecule type" value="Genomic_DNA"/>
</dbReference>
<reference evidence="1" key="1">
    <citation type="journal article" date="2014" name="Front. Microbiol.">
        <title>High frequency of phylogenetically diverse reductive dehalogenase-homologous genes in deep subseafloor sedimentary metagenomes.</title>
        <authorList>
            <person name="Kawai M."/>
            <person name="Futagami T."/>
            <person name="Toyoda A."/>
            <person name="Takaki Y."/>
            <person name="Nishi S."/>
            <person name="Hori S."/>
            <person name="Arai W."/>
            <person name="Tsubouchi T."/>
            <person name="Morono Y."/>
            <person name="Uchiyama I."/>
            <person name="Ito T."/>
            <person name="Fujiyama A."/>
            <person name="Inagaki F."/>
            <person name="Takami H."/>
        </authorList>
    </citation>
    <scope>NUCLEOTIDE SEQUENCE</scope>
    <source>
        <strain evidence="1">Expedition CK06-06</strain>
    </source>
</reference>
<organism evidence="1">
    <name type="scientific">marine sediment metagenome</name>
    <dbReference type="NCBI Taxonomy" id="412755"/>
    <lineage>
        <taxon>unclassified sequences</taxon>
        <taxon>metagenomes</taxon>
        <taxon>ecological metagenomes</taxon>
    </lineage>
</organism>
<comment type="caution">
    <text evidence="1">The sequence shown here is derived from an EMBL/GenBank/DDBJ whole genome shotgun (WGS) entry which is preliminary data.</text>
</comment>
<gene>
    <name evidence="1" type="ORF">S03H2_11719</name>
</gene>